<feature type="region of interest" description="Disordered" evidence="1">
    <location>
        <begin position="93"/>
        <end position="112"/>
    </location>
</feature>
<evidence type="ECO:0000256" key="1">
    <source>
        <dbReference type="SAM" id="MobiDB-lite"/>
    </source>
</evidence>
<dbReference type="EMBL" id="JBHLTC010000018">
    <property type="protein sequence ID" value="MFC0625252.1"/>
    <property type="molecule type" value="Genomic_DNA"/>
</dbReference>
<dbReference type="InterPro" id="IPR029063">
    <property type="entry name" value="SAM-dependent_MTases_sf"/>
</dbReference>
<feature type="compositionally biased region" description="Low complexity" evidence="1">
    <location>
        <begin position="98"/>
        <end position="112"/>
    </location>
</feature>
<organism evidence="2 3">
    <name type="scientific">Kribbella deserti</name>
    <dbReference type="NCBI Taxonomy" id="1926257"/>
    <lineage>
        <taxon>Bacteria</taxon>
        <taxon>Bacillati</taxon>
        <taxon>Actinomycetota</taxon>
        <taxon>Actinomycetes</taxon>
        <taxon>Propionibacteriales</taxon>
        <taxon>Kribbellaceae</taxon>
        <taxon>Kribbella</taxon>
    </lineage>
</organism>
<comment type="caution">
    <text evidence="2">The sequence shown here is derived from an EMBL/GenBank/DDBJ whole genome shotgun (WGS) entry which is preliminary data.</text>
</comment>
<dbReference type="RefSeq" id="WP_380047471.1">
    <property type="nucleotide sequence ID" value="NZ_JBHLTC010000018.1"/>
</dbReference>
<protein>
    <submittedName>
        <fullName evidence="2">Uncharacterized protein</fullName>
    </submittedName>
</protein>
<proteinExistence type="predicted"/>
<accession>A0ABV6QNS0</accession>
<evidence type="ECO:0000313" key="2">
    <source>
        <dbReference type="EMBL" id="MFC0625252.1"/>
    </source>
</evidence>
<sequence length="112" mass="12067">MARVLAPDGTLLVVTPNPAHLAELIDVLGLVKVDESKDVRLTSTLGSHFARESDVLVEHVMTLSHASIHHLVAMGPSAWHTNPQSLTERLAHLPDPTPVTLSTTISTWTPTP</sequence>
<reference evidence="2 3" key="1">
    <citation type="submission" date="2024-09" db="EMBL/GenBank/DDBJ databases">
        <authorList>
            <person name="Sun Q."/>
            <person name="Mori K."/>
        </authorList>
    </citation>
    <scope>NUCLEOTIDE SEQUENCE [LARGE SCALE GENOMIC DNA]</scope>
    <source>
        <strain evidence="2 3">CGMCC 1.15906</strain>
    </source>
</reference>
<dbReference type="Gene3D" id="3.40.50.150">
    <property type="entry name" value="Vaccinia Virus protein VP39"/>
    <property type="match status" value="1"/>
</dbReference>
<keyword evidence="3" id="KW-1185">Reference proteome</keyword>
<evidence type="ECO:0000313" key="3">
    <source>
        <dbReference type="Proteomes" id="UP001589890"/>
    </source>
</evidence>
<gene>
    <name evidence="2" type="ORF">ACFFGN_14330</name>
</gene>
<dbReference type="Proteomes" id="UP001589890">
    <property type="component" value="Unassembled WGS sequence"/>
</dbReference>
<name>A0ABV6QNS0_9ACTN</name>